<evidence type="ECO:0000256" key="3">
    <source>
        <dbReference type="ARBA" id="ARBA00023163"/>
    </source>
</evidence>
<dbReference type="EMBL" id="ABWP01000088">
    <property type="protein sequence ID" value="EEA84143.1"/>
    <property type="molecule type" value="Genomic_DNA"/>
</dbReference>
<dbReference type="OrthoDB" id="9774616at2"/>
<evidence type="ECO:0000259" key="5">
    <source>
        <dbReference type="PROSITE" id="PS51063"/>
    </source>
</evidence>
<accession>B6G265</accession>
<dbReference type="SMART" id="SM00100">
    <property type="entry name" value="cNMP"/>
    <property type="match status" value="1"/>
</dbReference>
<dbReference type="Gene3D" id="2.60.120.10">
    <property type="entry name" value="Jelly Rolls"/>
    <property type="match status" value="1"/>
</dbReference>
<reference evidence="6 7" key="2">
    <citation type="submission" date="2008-10" db="EMBL/GenBank/DDBJ databases">
        <title>Draft genome sequence of Clostridium hiranonis (DSM 13275).</title>
        <authorList>
            <person name="Sudarsanam P."/>
            <person name="Ley R."/>
            <person name="Guruge J."/>
            <person name="Turnbaugh P.J."/>
            <person name="Mahowald M."/>
            <person name="Liep D."/>
            <person name="Gordon J."/>
        </authorList>
    </citation>
    <scope>NUCLEOTIDE SEQUENCE [LARGE SCALE GENOMIC DNA]</scope>
    <source>
        <strain evidence="6 7">DSM 13275</strain>
    </source>
</reference>
<comment type="caution">
    <text evidence="6">The sequence shown here is derived from an EMBL/GenBank/DDBJ whole genome shotgun (WGS) entry which is preliminary data.</text>
</comment>
<dbReference type="HOGENOM" id="CLU_075053_4_1_9"/>
<dbReference type="InterPro" id="IPR036390">
    <property type="entry name" value="WH_DNA-bd_sf"/>
</dbReference>
<dbReference type="Pfam" id="PF13545">
    <property type="entry name" value="HTH_Crp_2"/>
    <property type="match status" value="1"/>
</dbReference>
<proteinExistence type="predicted"/>
<evidence type="ECO:0000313" key="6">
    <source>
        <dbReference type="EMBL" id="EEA84143.1"/>
    </source>
</evidence>
<dbReference type="CDD" id="cd00038">
    <property type="entry name" value="CAP_ED"/>
    <property type="match status" value="1"/>
</dbReference>
<dbReference type="Pfam" id="PF00027">
    <property type="entry name" value="cNMP_binding"/>
    <property type="match status" value="1"/>
</dbReference>
<evidence type="ECO:0000256" key="2">
    <source>
        <dbReference type="ARBA" id="ARBA00023125"/>
    </source>
</evidence>
<sequence length="228" mass="25951">MNTITNSDINAIKNSIIFKDIDEKDILPMLGCLSPTKKSYKKGSYILNQGEYIDFVCLIISGSVRIENIDIWGNRKIMSELTKSDIFAESYACVTNEPLMVDAIASSDCVILTMNMNKVMTTCPSSCNFHNKLIKNMLSVFAMKNIAFTRKIEHITQKNTREKVLSYLNYMSSKFGSNSFEIPFNRQQLADYLSVERSALSSELSKMQADGLISYKKNKFTLHIKREQ</sequence>
<dbReference type="InterPro" id="IPR018490">
    <property type="entry name" value="cNMP-bd_dom_sf"/>
</dbReference>
<dbReference type="eggNOG" id="COG0664">
    <property type="taxonomic scope" value="Bacteria"/>
</dbReference>
<protein>
    <submittedName>
        <fullName evidence="6">Cyclic nucleotide-binding domain protein</fullName>
    </submittedName>
</protein>
<evidence type="ECO:0000259" key="4">
    <source>
        <dbReference type="PROSITE" id="PS50042"/>
    </source>
</evidence>
<dbReference type="SUPFAM" id="SSF46785">
    <property type="entry name" value="Winged helix' DNA-binding domain"/>
    <property type="match status" value="1"/>
</dbReference>
<dbReference type="InterPro" id="IPR000595">
    <property type="entry name" value="cNMP-bd_dom"/>
</dbReference>
<reference evidence="6 7" key="1">
    <citation type="submission" date="2008-09" db="EMBL/GenBank/DDBJ databases">
        <authorList>
            <person name="Fulton L."/>
            <person name="Clifton S."/>
            <person name="Fulton B."/>
            <person name="Xu J."/>
            <person name="Minx P."/>
            <person name="Pepin K.H."/>
            <person name="Johnson M."/>
            <person name="Thiruvilangam P."/>
            <person name="Bhonagiri V."/>
            <person name="Nash W.E."/>
            <person name="Mardis E.R."/>
            <person name="Wilson R.K."/>
        </authorList>
    </citation>
    <scope>NUCLEOTIDE SEQUENCE [LARGE SCALE GENOMIC DNA]</scope>
    <source>
        <strain evidence="6 7">DSM 13275</strain>
    </source>
</reference>
<keyword evidence="7" id="KW-1185">Reference proteome</keyword>
<gene>
    <name evidence="6" type="ORF">CLOHIR_02227</name>
</gene>
<dbReference type="InterPro" id="IPR014710">
    <property type="entry name" value="RmlC-like_jellyroll"/>
</dbReference>
<name>B6G265_PEPHT</name>
<feature type="domain" description="Cyclic nucleotide-binding" evidence="4">
    <location>
        <begin position="17"/>
        <end position="115"/>
    </location>
</feature>
<evidence type="ECO:0000313" key="7">
    <source>
        <dbReference type="Proteomes" id="UP000003178"/>
    </source>
</evidence>
<dbReference type="InterPro" id="IPR012318">
    <property type="entry name" value="HTH_CRP"/>
</dbReference>
<dbReference type="AlphaFoldDB" id="B6G265"/>
<organism evidence="6 7">
    <name type="scientific">Peptacetobacter hiranonis (strain DSM 13275 / JCM 10541 / KCTC 15199 / TO-931)</name>
    <name type="common">Clostridium hiranonis</name>
    <dbReference type="NCBI Taxonomy" id="500633"/>
    <lineage>
        <taxon>Bacteria</taxon>
        <taxon>Bacillati</taxon>
        <taxon>Bacillota</taxon>
        <taxon>Clostridia</taxon>
        <taxon>Peptostreptococcales</taxon>
        <taxon>Peptostreptococcaceae</taxon>
        <taxon>Peptacetobacter</taxon>
    </lineage>
</organism>
<dbReference type="STRING" id="500633.CLOHIR_02227"/>
<keyword evidence="2" id="KW-0238">DNA-binding</keyword>
<dbReference type="PROSITE" id="PS51063">
    <property type="entry name" value="HTH_CRP_2"/>
    <property type="match status" value="1"/>
</dbReference>
<dbReference type="GO" id="GO:0006355">
    <property type="term" value="P:regulation of DNA-templated transcription"/>
    <property type="evidence" value="ECO:0007669"/>
    <property type="project" value="InterPro"/>
</dbReference>
<evidence type="ECO:0000256" key="1">
    <source>
        <dbReference type="ARBA" id="ARBA00023015"/>
    </source>
</evidence>
<dbReference type="Proteomes" id="UP000003178">
    <property type="component" value="Unassembled WGS sequence"/>
</dbReference>
<keyword evidence="3" id="KW-0804">Transcription</keyword>
<feature type="domain" description="HTH crp-type" evidence="5">
    <location>
        <begin position="158"/>
        <end position="228"/>
    </location>
</feature>
<dbReference type="SUPFAM" id="SSF51206">
    <property type="entry name" value="cAMP-binding domain-like"/>
    <property type="match status" value="1"/>
</dbReference>
<dbReference type="PROSITE" id="PS50042">
    <property type="entry name" value="CNMP_BINDING_3"/>
    <property type="match status" value="1"/>
</dbReference>
<dbReference type="GO" id="GO:0003677">
    <property type="term" value="F:DNA binding"/>
    <property type="evidence" value="ECO:0007669"/>
    <property type="project" value="UniProtKB-KW"/>
</dbReference>
<keyword evidence="1" id="KW-0805">Transcription regulation</keyword>
<dbReference type="RefSeq" id="WP_006441067.1">
    <property type="nucleotide sequence ID" value="NZ_DS995362.1"/>
</dbReference>